<evidence type="ECO:0000256" key="3">
    <source>
        <dbReference type="ARBA" id="ARBA00023175"/>
    </source>
</evidence>
<reference evidence="9 10" key="1">
    <citation type="journal article" date="2018" name="Mol. Ecol.">
        <title>The obligate alkalophilic soda-lake fungus Sodiomyces alkalinus has shifted to a protein diet.</title>
        <authorList>
            <person name="Grum-Grzhimaylo A.A."/>
            <person name="Falkoski D.L."/>
            <person name="van den Heuvel J."/>
            <person name="Valero-Jimenez C.A."/>
            <person name="Min B."/>
            <person name="Choi I.G."/>
            <person name="Lipzen A."/>
            <person name="Daum C.G."/>
            <person name="Aanen D.K."/>
            <person name="Tsang A."/>
            <person name="Henrissat B."/>
            <person name="Bilanenko E.N."/>
            <person name="de Vries R.P."/>
            <person name="van Kan J.A.L."/>
            <person name="Grigoriev I.V."/>
            <person name="Debets A.J.M."/>
        </authorList>
    </citation>
    <scope>NUCLEOTIDE SEQUENCE [LARGE SCALE GENOMIC DNA]</scope>
    <source>
        <strain evidence="9 10">F11</strain>
    </source>
</reference>
<dbReference type="SUPFAM" id="SSF52540">
    <property type="entry name" value="P-loop containing nucleoside triphosphate hydrolases"/>
    <property type="match status" value="1"/>
</dbReference>
<dbReference type="Pfam" id="PF00350">
    <property type="entry name" value="Dynamin_N"/>
    <property type="match status" value="1"/>
</dbReference>
<dbReference type="GO" id="GO:0000266">
    <property type="term" value="P:mitochondrial fission"/>
    <property type="evidence" value="ECO:0007669"/>
    <property type="project" value="TreeGrafter"/>
</dbReference>
<dbReference type="GO" id="GO:0016020">
    <property type="term" value="C:membrane"/>
    <property type="evidence" value="ECO:0007669"/>
    <property type="project" value="TreeGrafter"/>
</dbReference>
<dbReference type="OrthoDB" id="5061070at2759"/>
<dbReference type="InterPro" id="IPR003130">
    <property type="entry name" value="GED"/>
</dbReference>
<evidence type="ECO:0000259" key="8">
    <source>
        <dbReference type="PROSITE" id="PS51718"/>
    </source>
</evidence>
<comment type="similarity">
    <text evidence="5">Belongs to the TRAFAC class dynamin-like GTPase superfamily. Dynamin/Fzo/YdjA family.</text>
</comment>
<dbReference type="Pfam" id="PF02212">
    <property type="entry name" value="GED"/>
    <property type="match status" value="1"/>
</dbReference>
<dbReference type="SMART" id="SM00302">
    <property type="entry name" value="GED"/>
    <property type="match status" value="1"/>
</dbReference>
<evidence type="ECO:0000259" key="7">
    <source>
        <dbReference type="PROSITE" id="PS51388"/>
    </source>
</evidence>
<dbReference type="PROSITE" id="PS51388">
    <property type="entry name" value="GED"/>
    <property type="match status" value="1"/>
</dbReference>
<dbReference type="GO" id="GO:0005777">
    <property type="term" value="C:peroxisome"/>
    <property type="evidence" value="ECO:0007669"/>
    <property type="project" value="TreeGrafter"/>
</dbReference>
<dbReference type="GO" id="GO:0005525">
    <property type="term" value="F:GTP binding"/>
    <property type="evidence" value="ECO:0007669"/>
    <property type="project" value="UniProtKB-KW"/>
</dbReference>
<dbReference type="STRING" id="1314773.A0A3N2QAD1"/>
<dbReference type="PANTHER" id="PTHR11566:SF220">
    <property type="entry name" value="VACUOLAR PROTEIN SORTING-ASSOCIATED PROTEIN 1"/>
    <property type="match status" value="1"/>
</dbReference>
<evidence type="ECO:0000256" key="6">
    <source>
        <dbReference type="SAM" id="MobiDB-lite"/>
    </source>
</evidence>
<dbReference type="InterPro" id="IPR045063">
    <property type="entry name" value="Dynamin_N"/>
</dbReference>
<dbReference type="CDD" id="cd08771">
    <property type="entry name" value="DLP_1"/>
    <property type="match status" value="1"/>
</dbReference>
<dbReference type="InterPro" id="IPR027417">
    <property type="entry name" value="P-loop_NTPase"/>
</dbReference>
<keyword evidence="2 5" id="KW-0342">GTP-binding</keyword>
<dbReference type="PROSITE" id="PS00410">
    <property type="entry name" value="G_DYNAMIN_1"/>
    <property type="match status" value="1"/>
</dbReference>
<dbReference type="GO" id="GO:0048312">
    <property type="term" value="P:intracellular distribution of mitochondria"/>
    <property type="evidence" value="ECO:0007669"/>
    <property type="project" value="TreeGrafter"/>
</dbReference>
<accession>A0A3N2QAD1</accession>
<dbReference type="GO" id="GO:0007033">
    <property type="term" value="P:vacuole organization"/>
    <property type="evidence" value="ECO:0007669"/>
    <property type="project" value="UniProtKB-ARBA"/>
</dbReference>
<protein>
    <recommendedName>
        <fullName evidence="4">Vacuolar protein sorting-associated protein 1</fullName>
    </recommendedName>
</protein>
<dbReference type="InterPro" id="IPR000375">
    <property type="entry name" value="Dynamin_stalk"/>
</dbReference>
<dbReference type="InterPro" id="IPR030381">
    <property type="entry name" value="G_DYNAMIN_dom"/>
</dbReference>
<feature type="domain" description="GED" evidence="7">
    <location>
        <begin position="609"/>
        <end position="696"/>
    </location>
</feature>
<dbReference type="SMART" id="SM00053">
    <property type="entry name" value="DYNc"/>
    <property type="match status" value="1"/>
</dbReference>
<keyword evidence="10" id="KW-1185">Reference proteome</keyword>
<dbReference type="Proteomes" id="UP000272025">
    <property type="component" value="Unassembled WGS sequence"/>
</dbReference>
<keyword evidence="3" id="KW-0505">Motor protein</keyword>
<evidence type="ECO:0000313" key="9">
    <source>
        <dbReference type="EMBL" id="ROT43709.1"/>
    </source>
</evidence>
<evidence type="ECO:0000256" key="2">
    <source>
        <dbReference type="ARBA" id="ARBA00023134"/>
    </source>
</evidence>
<dbReference type="Gene3D" id="1.20.120.1240">
    <property type="entry name" value="Dynamin, middle domain"/>
    <property type="match status" value="1"/>
</dbReference>
<dbReference type="InterPro" id="IPR022812">
    <property type="entry name" value="Dynamin"/>
</dbReference>
<feature type="domain" description="Dynamin-type G" evidence="8">
    <location>
        <begin position="35"/>
        <end position="322"/>
    </location>
</feature>
<dbReference type="GO" id="GO:0006897">
    <property type="term" value="P:endocytosis"/>
    <property type="evidence" value="ECO:0007669"/>
    <property type="project" value="TreeGrafter"/>
</dbReference>
<feature type="region of interest" description="Disordered" evidence="6">
    <location>
        <begin position="538"/>
        <end position="566"/>
    </location>
</feature>
<dbReference type="AlphaFoldDB" id="A0A3N2QAD1"/>
<organism evidence="9 10">
    <name type="scientific">Sodiomyces alkalinus (strain CBS 110278 / VKM F-3762 / F11)</name>
    <name type="common">Alkaliphilic filamentous fungus</name>
    <dbReference type="NCBI Taxonomy" id="1314773"/>
    <lineage>
        <taxon>Eukaryota</taxon>
        <taxon>Fungi</taxon>
        <taxon>Dikarya</taxon>
        <taxon>Ascomycota</taxon>
        <taxon>Pezizomycotina</taxon>
        <taxon>Sordariomycetes</taxon>
        <taxon>Hypocreomycetidae</taxon>
        <taxon>Glomerellales</taxon>
        <taxon>Plectosphaerellaceae</taxon>
        <taxon>Sodiomyces</taxon>
    </lineage>
</organism>
<evidence type="ECO:0000256" key="4">
    <source>
        <dbReference type="ARBA" id="ARBA00073589"/>
    </source>
</evidence>
<dbReference type="FunFam" id="3.40.50.300:FF:000473">
    <property type="entry name" value="Vacuolar sorting-associated 1 protein"/>
    <property type="match status" value="1"/>
</dbReference>
<evidence type="ECO:0000313" key="10">
    <source>
        <dbReference type="Proteomes" id="UP000272025"/>
    </source>
</evidence>
<dbReference type="GO" id="GO:0008017">
    <property type="term" value="F:microtubule binding"/>
    <property type="evidence" value="ECO:0007669"/>
    <property type="project" value="TreeGrafter"/>
</dbReference>
<dbReference type="InterPro" id="IPR020850">
    <property type="entry name" value="GED_dom"/>
</dbReference>
<dbReference type="PANTHER" id="PTHR11566">
    <property type="entry name" value="DYNAMIN"/>
    <property type="match status" value="1"/>
</dbReference>
<dbReference type="GO" id="GO:0005874">
    <property type="term" value="C:microtubule"/>
    <property type="evidence" value="ECO:0007669"/>
    <property type="project" value="TreeGrafter"/>
</dbReference>
<dbReference type="GO" id="GO:0016559">
    <property type="term" value="P:peroxisome fission"/>
    <property type="evidence" value="ECO:0007669"/>
    <property type="project" value="TreeGrafter"/>
</dbReference>
<keyword evidence="1 5" id="KW-0547">Nucleotide-binding</keyword>
<dbReference type="EMBL" id="ML119051">
    <property type="protein sequence ID" value="ROT43709.1"/>
    <property type="molecule type" value="Genomic_DNA"/>
</dbReference>
<dbReference type="RefSeq" id="XP_028471515.1">
    <property type="nucleotide sequence ID" value="XM_028610559.1"/>
</dbReference>
<dbReference type="InterPro" id="IPR019762">
    <property type="entry name" value="Dynamin_GTPase_CS"/>
</dbReference>
<dbReference type="GO" id="GO:0003924">
    <property type="term" value="F:GTPase activity"/>
    <property type="evidence" value="ECO:0007669"/>
    <property type="project" value="InterPro"/>
</dbReference>
<proteinExistence type="inferred from homology"/>
<dbReference type="Gene3D" id="3.40.50.300">
    <property type="entry name" value="P-loop containing nucleotide triphosphate hydrolases"/>
    <property type="match status" value="1"/>
</dbReference>
<sequence length="696" mass="76664">MSQTVSPHGGISDPTLITLVNKLQDVFSTVGVNNPIDLPQIAVVGSQSSGKSSVLENIVGRDFLPRGSGIVTRRPLVLQLINRPASGQSNGVSDDASNTDKAANADEWGEFLHIPGQKFYDFNKIREEISRETEAKVGRNAGISAAPINLRIYSPNVLTLTLVDLPGLTKVPVGDQPRDIERQIRDMVIKYISKPNAIILAVTAANSDLANSDGLKLAREVDPEGQRTIGVLTKVDLMDEGTDVVDILAGRIIPLRLGYVPVVNRGQRDIDNKKPIGSALEAEKNFFENHKAYRNKSSYCGTPYLARKLNLILMMHIKQTLPDIKARISSSLSKYTAELDSLGPSMLGNSGNIVLNIITEFTNEWRTVLDGNNTELSSTELSGGARISFVFHELYSNGVKAVDPFDVVKDVDIRTILYNSSGSSPALFVGTTAFELIVKQQIKRLEDPSLKCVSLVYDELVRILTQLLSKGLYRRYPGLKEKVHAVVIAFFKKAMEPTNKLVKDLVAMESCYINTGHPDFLNGHRAMALVNERYTQAKPVQVDPKTGKPLPGGTPRAASPTVPEAESSNAGFFGSFFAAKNKKKAAAMEAPPPMLKASGTLSERENIEVEVIKLLIASYFNIVKRTMIDMVPKAIMLTLVQFTKDEMQKELLENMYRSDTLDELLKESDFTIRRRKECQQMVESLSRASEIVSQVQ</sequence>
<dbReference type="PROSITE" id="PS51718">
    <property type="entry name" value="G_DYNAMIN_2"/>
    <property type="match status" value="1"/>
</dbReference>
<evidence type="ECO:0000256" key="5">
    <source>
        <dbReference type="RuleBase" id="RU003932"/>
    </source>
</evidence>
<dbReference type="Pfam" id="PF01031">
    <property type="entry name" value="Dynamin_M"/>
    <property type="match status" value="1"/>
</dbReference>
<dbReference type="InterPro" id="IPR001401">
    <property type="entry name" value="Dynamin_GTPase"/>
</dbReference>
<dbReference type="GeneID" id="39579037"/>
<name>A0A3N2QAD1_SODAK</name>
<gene>
    <name evidence="9" type="ORF">SODALDRAFT_327915</name>
</gene>
<dbReference type="PRINTS" id="PR00195">
    <property type="entry name" value="DYNAMIN"/>
</dbReference>
<evidence type="ECO:0000256" key="1">
    <source>
        <dbReference type="ARBA" id="ARBA00022741"/>
    </source>
</evidence>